<dbReference type="PANTHER" id="PTHR28629">
    <property type="entry name" value="TRIOKINASE/FMN CYCLASE"/>
    <property type="match status" value="1"/>
</dbReference>
<comment type="function">
    <text evidence="8">ADP-binding subunit of the dihydroxyacetone kinase, which is responsible for the phosphoenolpyruvate (PEP)-dependent phosphorylation of dihydroxyacetone. DhaL-ADP is converted to DhaL-ATP via a phosphoryl group transfer from DhaM and transmits it to dihydroxyacetone binds to DhaK.</text>
</comment>
<evidence type="ECO:0000256" key="6">
    <source>
        <dbReference type="ARBA" id="ARBA00022798"/>
    </source>
</evidence>
<dbReference type="GO" id="GO:0047324">
    <property type="term" value="F:phosphoenolpyruvate-glycerone phosphotransferase activity"/>
    <property type="evidence" value="ECO:0007669"/>
    <property type="project" value="UniProtKB-EC"/>
</dbReference>
<evidence type="ECO:0000256" key="3">
    <source>
        <dbReference type="ARBA" id="ARBA00012095"/>
    </source>
</evidence>
<dbReference type="NCBIfam" id="TIGR02365">
    <property type="entry name" value="dha_L_ycgS"/>
    <property type="match status" value="1"/>
</dbReference>
<feature type="domain" description="DhaL" evidence="9">
    <location>
        <begin position="7"/>
        <end position="207"/>
    </location>
</feature>
<dbReference type="FunFam" id="1.25.40.340:FF:000002">
    <property type="entry name" value="Dihydroxyacetone kinase, L subunit"/>
    <property type="match status" value="1"/>
</dbReference>
<organism evidence="10 11">
    <name type="scientific">Halanaerobium kushneri</name>
    <dbReference type="NCBI Taxonomy" id="56779"/>
    <lineage>
        <taxon>Bacteria</taxon>
        <taxon>Bacillati</taxon>
        <taxon>Bacillota</taxon>
        <taxon>Clostridia</taxon>
        <taxon>Halanaerobiales</taxon>
        <taxon>Halanaerobiaceae</taxon>
        <taxon>Halanaerobium</taxon>
    </lineage>
</organism>
<dbReference type="SUPFAM" id="SSF101473">
    <property type="entry name" value="DhaL-like"/>
    <property type="match status" value="1"/>
</dbReference>
<comment type="subunit">
    <text evidence="7">Homodimer. The dihydroxyacetone kinase complex is composed of a homodimer of DhaM, a homodimer of DhaK and the subunit DhaL.</text>
</comment>
<dbReference type="AlphaFoldDB" id="A0A1N6S186"/>
<dbReference type="PANTHER" id="PTHR28629:SF4">
    <property type="entry name" value="TRIOKINASE_FMN CYCLASE"/>
    <property type="match status" value="1"/>
</dbReference>
<evidence type="ECO:0000256" key="7">
    <source>
        <dbReference type="ARBA" id="ARBA00046577"/>
    </source>
</evidence>
<comment type="catalytic activity">
    <reaction evidence="1">
        <text>dihydroxyacetone + phosphoenolpyruvate = dihydroxyacetone phosphate + pyruvate</text>
        <dbReference type="Rhea" id="RHEA:18381"/>
        <dbReference type="ChEBI" id="CHEBI:15361"/>
        <dbReference type="ChEBI" id="CHEBI:16016"/>
        <dbReference type="ChEBI" id="CHEBI:57642"/>
        <dbReference type="ChEBI" id="CHEBI:58702"/>
        <dbReference type="EC" id="2.7.1.121"/>
    </reaction>
</comment>
<evidence type="ECO:0000256" key="2">
    <source>
        <dbReference type="ARBA" id="ARBA00004745"/>
    </source>
</evidence>
<dbReference type="EMBL" id="FTNC01000003">
    <property type="protein sequence ID" value="SIQ34809.1"/>
    <property type="molecule type" value="Genomic_DNA"/>
</dbReference>
<dbReference type="GO" id="GO:0019563">
    <property type="term" value="P:glycerol catabolic process"/>
    <property type="evidence" value="ECO:0007669"/>
    <property type="project" value="TreeGrafter"/>
</dbReference>
<accession>A0A1N6S186</accession>
<dbReference type="GO" id="GO:0004371">
    <property type="term" value="F:glycerone kinase activity"/>
    <property type="evidence" value="ECO:0007669"/>
    <property type="project" value="InterPro"/>
</dbReference>
<dbReference type="Gene3D" id="1.25.40.340">
    <property type="match status" value="1"/>
</dbReference>
<reference evidence="11" key="1">
    <citation type="submission" date="2017-01" db="EMBL/GenBank/DDBJ databases">
        <authorList>
            <person name="Varghese N."/>
            <person name="Submissions S."/>
        </authorList>
    </citation>
    <scope>NUCLEOTIDE SEQUENCE [LARGE SCALE GENOMIC DNA]</scope>
    <source>
        <strain evidence="11">ATCC 700103</strain>
    </source>
</reference>
<dbReference type="STRING" id="56779.SAMN05421834_103154"/>
<keyword evidence="4" id="KW-0808">Transferase</keyword>
<proteinExistence type="predicted"/>
<protein>
    <recommendedName>
        <fullName evidence="3">phosphoenolpyruvate--glycerone phosphotransferase</fullName>
        <ecNumber evidence="3">2.7.1.121</ecNumber>
    </recommendedName>
</protein>
<keyword evidence="11" id="KW-1185">Reference proteome</keyword>
<name>A0A1N6S186_9FIRM</name>
<dbReference type="Pfam" id="PF02734">
    <property type="entry name" value="Dak2"/>
    <property type="match status" value="1"/>
</dbReference>
<dbReference type="Proteomes" id="UP000185669">
    <property type="component" value="Unassembled WGS sequence"/>
</dbReference>
<evidence type="ECO:0000259" key="9">
    <source>
        <dbReference type="PROSITE" id="PS51480"/>
    </source>
</evidence>
<sequence>MVELKIEDLKEIFVELEKTAKEKKDILIELDSAMGDGDLGITMEKAFSAAREEAENYAGDNIGELLKKAGFAMANKAAATMGTLTATAFIRAAAAADGNNRVDYDKIVLMFEKGIEGIKERGKAEVGDKTMLDSLVPAYNALKESRDNGADLKEGMKKAVQAAENGVEQTKNMVSQFGRAHYYGEKSKGKKDPGAAAAFFFLESFSRYLN</sequence>
<dbReference type="InterPro" id="IPR012737">
    <property type="entry name" value="DhaK_L_YcgS"/>
</dbReference>
<evidence type="ECO:0000313" key="11">
    <source>
        <dbReference type="Proteomes" id="UP000185669"/>
    </source>
</evidence>
<keyword evidence="5 10" id="KW-0418">Kinase</keyword>
<dbReference type="OrthoDB" id="9800291at2"/>
<evidence type="ECO:0000256" key="8">
    <source>
        <dbReference type="ARBA" id="ARBA00055771"/>
    </source>
</evidence>
<dbReference type="InterPro" id="IPR036117">
    <property type="entry name" value="DhaL_dom_sf"/>
</dbReference>
<gene>
    <name evidence="10" type="ORF">SAMN05421834_103154</name>
</gene>
<evidence type="ECO:0000313" key="10">
    <source>
        <dbReference type="EMBL" id="SIQ34809.1"/>
    </source>
</evidence>
<dbReference type="InterPro" id="IPR050861">
    <property type="entry name" value="Dihydroxyacetone_Kinase"/>
</dbReference>
<evidence type="ECO:0000256" key="5">
    <source>
        <dbReference type="ARBA" id="ARBA00022777"/>
    </source>
</evidence>
<dbReference type="GO" id="GO:0005829">
    <property type="term" value="C:cytosol"/>
    <property type="evidence" value="ECO:0007669"/>
    <property type="project" value="TreeGrafter"/>
</dbReference>
<dbReference type="SMART" id="SM01120">
    <property type="entry name" value="Dak2"/>
    <property type="match status" value="1"/>
</dbReference>
<dbReference type="InterPro" id="IPR004007">
    <property type="entry name" value="DhaL_dom"/>
</dbReference>
<dbReference type="PROSITE" id="PS51480">
    <property type="entry name" value="DHAL"/>
    <property type="match status" value="1"/>
</dbReference>
<dbReference type="EC" id="2.7.1.121" evidence="3"/>
<keyword evidence="6" id="KW-0319">Glycerol metabolism</keyword>
<comment type="pathway">
    <text evidence="2">Polyol metabolism; glycerol degradation.</text>
</comment>
<evidence type="ECO:0000256" key="1">
    <source>
        <dbReference type="ARBA" id="ARBA00001113"/>
    </source>
</evidence>
<dbReference type="RefSeq" id="WP_076544001.1">
    <property type="nucleotide sequence ID" value="NZ_FTNC01000003.1"/>
</dbReference>
<evidence type="ECO:0000256" key="4">
    <source>
        <dbReference type="ARBA" id="ARBA00022679"/>
    </source>
</evidence>